<evidence type="ECO:0000313" key="3">
    <source>
        <dbReference type="Proteomes" id="UP001176961"/>
    </source>
</evidence>
<keyword evidence="1" id="KW-0472">Membrane</keyword>
<reference evidence="2" key="1">
    <citation type="submission" date="2023-07" db="EMBL/GenBank/DDBJ databases">
        <authorList>
            <consortium name="CYATHOMIX"/>
        </authorList>
    </citation>
    <scope>NUCLEOTIDE SEQUENCE</scope>
    <source>
        <strain evidence="2">N/A</strain>
    </source>
</reference>
<dbReference type="Proteomes" id="UP001176961">
    <property type="component" value="Unassembled WGS sequence"/>
</dbReference>
<keyword evidence="3" id="KW-1185">Reference proteome</keyword>
<comment type="caution">
    <text evidence="2">The sequence shown here is derived from an EMBL/GenBank/DDBJ whole genome shotgun (WGS) entry which is preliminary data.</text>
</comment>
<protein>
    <submittedName>
        <fullName evidence="2">Uncharacterized protein</fullName>
    </submittedName>
</protein>
<proteinExistence type="predicted"/>
<sequence length="87" mass="10058">MLCYGPVAWWEKIVVQLIVLGAMFFYLDLVEKALNLLLEYLSRKFEHRPSIPENLALRVRPAKSRSHAAKLRSDKVVVIDEQARPLP</sequence>
<keyword evidence="1" id="KW-0812">Transmembrane</keyword>
<gene>
    <name evidence="2" type="ORF">CYNAS_LOCUS17662</name>
</gene>
<evidence type="ECO:0000256" key="1">
    <source>
        <dbReference type="SAM" id="Phobius"/>
    </source>
</evidence>
<organism evidence="2 3">
    <name type="scientific">Cylicocyclus nassatus</name>
    <name type="common">Nematode worm</name>
    <dbReference type="NCBI Taxonomy" id="53992"/>
    <lineage>
        <taxon>Eukaryota</taxon>
        <taxon>Metazoa</taxon>
        <taxon>Ecdysozoa</taxon>
        <taxon>Nematoda</taxon>
        <taxon>Chromadorea</taxon>
        <taxon>Rhabditida</taxon>
        <taxon>Rhabditina</taxon>
        <taxon>Rhabditomorpha</taxon>
        <taxon>Strongyloidea</taxon>
        <taxon>Strongylidae</taxon>
        <taxon>Cylicocyclus</taxon>
    </lineage>
</organism>
<name>A0AA36H7V7_CYLNA</name>
<keyword evidence="1" id="KW-1133">Transmembrane helix</keyword>
<dbReference type="EMBL" id="CATQJL010000316">
    <property type="protein sequence ID" value="CAJ0605679.1"/>
    <property type="molecule type" value="Genomic_DNA"/>
</dbReference>
<feature type="transmembrane region" description="Helical" evidence="1">
    <location>
        <begin position="13"/>
        <end position="38"/>
    </location>
</feature>
<dbReference type="AlphaFoldDB" id="A0AA36H7V7"/>
<evidence type="ECO:0000313" key="2">
    <source>
        <dbReference type="EMBL" id="CAJ0605679.1"/>
    </source>
</evidence>
<accession>A0AA36H7V7</accession>